<dbReference type="InterPro" id="IPR001005">
    <property type="entry name" value="SANT/Myb"/>
</dbReference>
<dbReference type="SMART" id="SM00717">
    <property type="entry name" value="SANT"/>
    <property type="match status" value="2"/>
</dbReference>
<dbReference type="PANTHER" id="PTHR45614">
    <property type="entry name" value="MYB PROTEIN-RELATED"/>
    <property type="match status" value="1"/>
</dbReference>
<dbReference type="PROSITE" id="PS51294">
    <property type="entry name" value="HTH_MYB"/>
    <property type="match status" value="2"/>
</dbReference>
<dbReference type="FunFam" id="1.10.10.60:FF:000010">
    <property type="entry name" value="Transcriptional activator Myb isoform A"/>
    <property type="match status" value="1"/>
</dbReference>
<keyword evidence="1" id="KW-0677">Repeat</keyword>
<dbReference type="PROSITE" id="PS50090">
    <property type="entry name" value="MYB_LIKE"/>
    <property type="match status" value="2"/>
</dbReference>
<evidence type="ECO:0000259" key="4">
    <source>
        <dbReference type="PROSITE" id="PS51294"/>
    </source>
</evidence>
<dbReference type="InterPro" id="IPR050560">
    <property type="entry name" value="MYB_TF"/>
</dbReference>
<dbReference type="GO" id="GO:0005634">
    <property type="term" value="C:nucleus"/>
    <property type="evidence" value="ECO:0007669"/>
    <property type="project" value="TreeGrafter"/>
</dbReference>
<evidence type="ECO:0000259" key="3">
    <source>
        <dbReference type="PROSITE" id="PS50090"/>
    </source>
</evidence>
<evidence type="ECO:0000256" key="1">
    <source>
        <dbReference type="ARBA" id="ARBA00022737"/>
    </source>
</evidence>
<protein>
    <submittedName>
        <fullName evidence="5">Uncharacterized protein</fullName>
    </submittedName>
</protein>
<dbReference type="GO" id="GO:0000981">
    <property type="term" value="F:DNA-binding transcription factor activity, RNA polymerase II-specific"/>
    <property type="evidence" value="ECO:0007669"/>
    <property type="project" value="TreeGrafter"/>
</dbReference>
<feature type="domain" description="HTH myb-type" evidence="4">
    <location>
        <begin position="101"/>
        <end position="151"/>
    </location>
</feature>
<feature type="domain" description="Myb-like" evidence="3">
    <location>
        <begin position="97"/>
        <end position="147"/>
    </location>
</feature>
<dbReference type="InterPro" id="IPR009057">
    <property type="entry name" value="Homeodomain-like_sf"/>
</dbReference>
<reference evidence="5 6" key="1">
    <citation type="submission" date="2017-09" db="EMBL/GenBank/DDBJ databases">
        <title>WGS assembly of Aquilegia coerulea Goldsmith.</title>
        <authorList>
            <person name="Hodges S."/>
            <person name="Kramer E."/>
            <person name="Nordborg M."/>
            <person name="Tomkins J."/>
            <person name="Borevitz J."/>
            <person name="Derieg N."/>
            <person name="Yan J."/>
            <person name="Mihaltcheva S."/>
            <person name="Hayes R.D."/>
            <person name="Rokhsar D."/>
        </authorList>
    </citation>
    <scope>NUCLEOTIDE SEQUENCE [LARGE SCALE GENOMIC DNA]</scope>
    <source>
        <strain evidence="6">cv. Goldsmith</strain>
    </source>
</reference>
<evidence type="ECO:0000313" key="6">
    <source>
        <dbReference type="Proteomes" id="UP000230069"/>
    </source>
</evidence>
<evidence type="ECO:0000313" key="5">
    <source>
        <dbReference type="EMBL" id="PIA33037.1"/>
    </source>
</evidence>
<dbReference type="InParanoid" id="A0A2G5CQC3"/>
<gene>
    <name evidence="5" type="ORF">AQUCO_04200052v1</name>
</gene>
<dbReference type="AlphaFoldDB" id="A0A2G5CQC3"/>
<dbReference type="PANTHER" id="PTHR45614:SF218">
    <property type="entry name" value="TRANSCRIPTION FACTOR MYB119-RELATED"/>
    <property type="match status" value="1"/>
</dbReference>
<dbReference type="CDD" id="cd00167">
    <property type="entry name" value="SANT"/>
    <property type="match status" value="2"/>
</dbReference>
<dbReference type="Gene3D" id="1.10.10.60">
    <property type="entry name" value="Homeodomain-like"/>
    <property type="match status" value="2"/>
</dbReference>
<dbReference type="SUPFAM" id="SSF46689">
    <property type="entry name" value="Homeodomain-like"/>
    <property type="match status" value="1"/>
</dbReference>
<sequence>MVNSQPSQILETSNIFVEEDTSLLPENNYFAMKSKLLSKMLSKVKPIVTRGQWSAAEDQSLVRLVNTYGAKSWSLIAARLGSRNGKQCRDRWNNHLRPVIKRQAWSVEEDKAFIDAHKEIGNRWAEIAKRIPGRTEIAIKNRWNLYRRKLLSNAENQKKGNSNQPKSELLEYISLCARMGMLDGKVKKNPKTATKESFNCNLAIKGKCEEMEESQDVYKPYIPFVVNEDSHGEQLNVAREPNHVLVEDKELSGLEIPKSGFSQGEWSWE</sequence>
<dbReference type="InterPro" id="IPR017930">
    <property type="entry name" value="Myb_dom"/>
</dbReference>
<name>A0A2G5CQC3_AQUCA</name>
<dbReference type="EMBL" id="KZ305059">
    <property type="protein sequence ID" value="PIA33037.1"/>
    <property type="molecule type" value="Genomic_DNA"/>
</dbReference>
<keyword evidence="2" id="KW-0238">DNA-binding</keyword>
<dbReference type="STRING" id="218851.A0A2G5CQC3"/>
<proteinExistence type="predicted"/>
<feature type="domain" description="Myb-like" evidence="3">
    <location>
        <begin position="45"/>
        <end position="96"/>
    </location>
</feature>
<dbReference type="OrthoDB" id="2143914at2759"/>
<dbReference type="Proteomes" id="UP000230069">
    <property type="component" value="Unassembled WGS sequence"/>
</dbReference>
<accession>A0A2G5CQC3</accession>
<keyword evidence="6" id="KW-1185">Reference proteome</keyword>
<dbReference type="Pfam" id="PF13921">
    <property type="entry name" value="Myb_DNA-bind_6"/>
    <property type="match status" value="1"/>
</dbReference>
<evidence type="ECO:0000256" key="2">
    <source>
        <dbReference type="ARBA" id="ARBA00023125"/>
    </source>
</evidence>
<feature type="domain" description="HTH myb-type" evidence="4">
    <location>
        <begin position="45"/>
        <end position="100"/>
    </location>
</feature>
<dbReference type="GO" id="GO:0000978">
    <property type="term" value="F:RNA polymerase II cis-regulatory region sequence-specific DNA binding"/>
    <property type="evidence" value="ECO:0007669"/>
    <property type="project" value="TreeGrafter"/>
</dbReference>
<organism evidence="5 6">
    <name type="scientific">Aquilegia coerulea</name>
    <name type="common">Rocky mountain columbine</name>
    <dbReference type="NCBI Taxonomy" id="218851"/>
    <lineage>
        <taxon>Eukaryota</taxon>
        <taxon>Viridiplantae</taxon>
        <taxon>Streptophyta</taxon>
        <taxon>Embryophyta</taxon>
        <taxon>Tracheophyta</taxon>
        <taxon>Spermatophyta</taxon>
        <taxon>Magnoliopsida</taxon>
        <taxon>Ranunculales</taxon>
        <taxon>Ranunculaceae</taxon>
        <taxon>Thalictroideae</taxon>
        <taxon>Aquilegia</taxon>
    </lineage>
</organism>